<evidence type="ECO:0000256" key="1">
    <source>
        <dbReference type="SAM" id="Phobius"/>
    </source>
</evidence>
<sequence length="769" mass="85574">MRRKSDRKTKLHIIAIVVAFILSFFNFGAAGAVKKVNAAEQNQEKNLIILIDKSLSMKKTDPFGLSLVAGVMLMDTLSDKVNVNVLGFGETVTYDKKLSEKPSRESLKTFFQSIKFEDKGTDLKEGLKEAISQLDGVTGDKAIIVLSDGKEDPVNGITASHESELNSLVKKAYSSKIKINTIGLSKDVDQNRLNSIAFNTDGDFLYCENSAELFNAFSKMLGDMEGFYTIANYNTQSQKSQEIKLSSMIDEVIIKVASCENKSPLISVTSNGEEVPADKTGDTYKIYRLKNDSDKTLKIDSKDNSKNSVIVQIKSKASININATQTTLSIPKGIPLKFDITVDSDKKLDGVYLQKKEQDKIENLNNKVGDVFKYEFNKDKPGQYPITLIAQDGNGGIIGVKEVVIHVNDYPPFYYESELPENIKLGDKMKLKLVPRDGTKVTSLGGTVVIDDGTGKKEYPLKVENGALLSEVQFDKKGMVKISTSINGVVNNESFSYYLPYESLNVIDKPSVDIEDVTSSKKNYKLGETVNLNIKLGNVILYDKEKVEILDEDKNKVGEFEVDPKGQKEISVSIKPIKNSRNLKLSFKTADDVKVTESISTKLVILSGALFYLNLFKIPLIIVVTLALIALFLYLLGTSYFKKNIESYSVAKELDCTVGSRTSSINLSMNLQQNTMYLNFNNRLKALGIDDIDDNSIGYFTLKIEDKPQFLLGLIYLIKKDNIFKFNYCGTEPQEILLNDEEVGSEVAYTPGVEVSLTIKKEKIRVSFM</sequence>
<dbReference type="SMART" id="SM00327">
    <property type="entry name" value="VWA"/>
    <property type="match status" value="1"/>
</dbReference>
<dbReference type="InterPro" id="IPR002035">
    <property type="entry name" value="VWF_A"/>
</dbReference>
<feature type="domain" description="VWFA" evidence="2">
    <location>
        <begin position="46"/>
        <end position="252"/>
    </location>
</feature>
<dbReference type="RefSeq" id="WP_183277977.1">
    <property type="nucleotide sequence ID" value="NZ_BLZR01000001.1"/>
</dbReference>
<dbReference type="SUPFAM" id="SSF53300">
    <property type="entry name" value="vWA-like"/>
    <property type="match status" value="1"/>
</dbReference>
<evidence type="ECO:0000313" key="3">
    <source>
        <dbReference type="EMBL" id="GFP76558.1"/>
    </source>
</evidence>
<evidence type="ECO:0000313" key="4">
    <source>
        <dbReference type="Proteomes" id="UP000580568"/>
    </source>
</evidence>
<protein>
    <recommendedName>
        <fullName evidence="2">VWFA domain-containing protein</fullName>
    </recommendedName>
</protein>
<dbReference type="PROSITE" id="PS50234">
    <property type="entry name" value="VWFA"/>
    <property type="match status" value="1"/>
</dbReference>
<comment type="caution">
    <text evidence="3">The sequence shown here is derived from an EMBL/GenBank/DDBJ whole genome shotgun (WGS) entry which is preliminary data.</text>
</comment>
<feature type="transmembrane region" description="Helical" evidence="1">
    <location>
        <begin position="12"/>
        <end position="33"/>
    </location>
</feature>
<dbReference type="InterPro" id="IPR036465">
    <property type="entry name" value="vWFA_dom_sf"/>
</dbReference>
<gene>
    <name evidence="3" type="ORF">bsdtw1_02661</name>
</gene>
<feature type="transmembrane region" description="Helical" evidence="1">
    <location>
        <begin position="609"/>
        <end position="636"/>
    </location>
</feature>
<dbReference type="Gene3D" id="3.40.50.410">
    <property type="entry name" value="von Willebrand factor, type A domain"/>
    <property type="match status" value="1"/>
</dbReference>
<dbReference type="AlphaFoldDB" id="A0A6V8SN09"/>
<keyword evidence="1" id="KW-0812">Transmembrane</keyword>
<dbReference type="EMBL" id="BLZR01000001">
    <property type="protein sequence ID" value="GFP76558.1"/>
    <property type="molecule type" value="Genomic_DNA"/>
</dbReference>
<organism evidence="3 4">
    <name type="scientific">Clostridium fungisolvens</name>
    <dbReference type="NCBI Taxonomy" id="1604897"/>
    <lineage>
        <taxon>Bacteria</taxon>
        <taxon>Bacillati</taxon>
        <taxon>Bacillota</taxon>
        <taxon>Clostridia</taxon>
        <taxon>Eubacteriales</taxon>
        <taxon>Clostridiaceae</taxon>
        <taxon>Clostridium</taxon>
    </lineage>
</organism>
<keyword evidence="1" id="KW-1133">Transmembrane helix</keyword>
<keyword evidence="1" id="KW-0472">Membrane</keyword>
<reference evidence="3 4" key="1">
    <citation type="submission" date="2020-07" db="EMBL/GenBank/DDBJ databases">
        <title>A new beta-1,3-glucan-decomposing anaerobic bacterium isolated from anoxic soil subjected to biological soil disinfestation.</title>
        <authorList>
            <person name="Ueki A."/>
            <person name="Tonouchi A."/>
        </authorList>
    </citation>
    <scope>NUCLEOTIDE SEQUENCE [LARGE SCALE GENOMIC DNA]</scope>
    <source>
        <strain evidence="3 4">TW1</strain>
    </source>
</reference>
<dbReference type="Proteomes" id="UP000580568">
    <property type="component" value="Unassembled WGS sequence"/>
</dbReference>
<keyword evidence="4" id="KW-1185">Reference proteome</keyword>
<proteinExistence type="predicted"/>
<evidence type="ECO:0000259" key="2">
    <source>
        <dbReference type="PROSITE" id="PS50234"/>
    </source>
</evidence>
<dbReference type="Pfam" id="PF00092">
    <property type="entry name" value="VWA"/>
    <property type="match status" value="1"/>
</dbReference>
<name>A0A6V8SN09_9CLOT</name>
<dbReference type="CDD" id="cd00198">
    <property type="entry name" value="vWFA"/>
    <property type="match status" value="1"/>
</dbReference>
<accession>A0A6V8SN09</accession>